<evidence type="ECO:0000256" key="6">
    <source>
        <dbReference type="PROSITE-ProRule" id="PRU10141"/>
    </source>
</evidence>
<accession>S2IV82</accession>
<dbReference type="InterPro" id="IPR008271">
    <property type="entry name" value="Ser/Thr_kinase_AS"/>
</dbReference>
<evidence type="ECO:0000256" key="8">
    <source>
        <dbReference type="SAM" id="MobiDB-lite"/>
    </source>
</evidence>
<proteinExistence type="inferred from homology"/>
<dbReference type="PROSITE" id="PS50011">
    <property type="entry name" value="PROTEIN_KINASE_DOM"/>
    <property type="match status" value="1"/>
</dbReference>
<dbReference type="SUPFAM" id="SSF56112">
    <property type="entry name" value="Protein kinase-like (PK-like)"/>
    <property type="match status" value="1"/>
</dbReference>
<dbReference type="GO" id="GO:0004674">
    <property type="term" value="F:protein serine/threonine kinase activity"/>
    <property type="evidence" value="ECO:0007669"/>
    <property type="project" value="UniProtKB-KW"/>
</dbReference>
<dbReference type="GO" id="GO:0005816">
    <property type="term" value="C:spindle pole body"/>
    <property type="evidence" value="ECO:0007669"/>
    <property type="project" value="TreeGrafter"/>
</dbReference>
<dbReference type="Gene3D" id="1.10.510.10">
    <property type="entry name" value="Transferase(Phosphotransferase) domain 1"/>
    <property type="match status" value="1"/>
</dbReference>
<dbReference type="PANTHER" id="PTHR24345:SF0">
    <property type="entry name" value="CELL CYCLE SERINE_THREONINE-PROTEIN KINASE CDC5_MSD2"/>
    <property type="match status" value="1"/>
</dbReference>
<evidence type="ECO:0000313" key="10">
    <source>
        <dbReference type="EMBL" id="EPB81576.1"/>
    </source>
</evidence>
<dbReference type="VEuPathDB" id="FungiDB:HMPREF1544_11694"/>
<organism evidence="10 11">
    <name type="scientific">Mucor circinelloides f. circinelloides (strain 1006PhL)</name>
    <name type="common">Mucormycosis agent</name>
    <name type="synonym">Calyptromyces circinelloides</name>
    <dbReference type="NCBI Taxonomy" id="1220926"/>
    <lineage>
        <taxon>Eukaryota</taxon>
        <taxon>Fungi</taxon>
        <taxon>Fungi incertae sedis</taxon>
        <taxon>Mucoromycota</taxon>
        <taxon>Mucoromycotina</taxon>
        <taxon>Mucoromycetes</taxon>
        <taxon>Mucorales</taxon>
        <taxon>Mucorineae</taxon>
        <taxon>Mucoraceae</taxon>
        <taxon>Mucor</taxon>
    </lineage>
</organism>
<dbReference type="InterPro" id="IPR000719">
    <property type="entry name" value="Prot_kinase_dom"/>
</dbReference>
<dbReference type="GO" id="GO:0000922">
    <property type="term" value="C:spindle pole"/>
    <property type="evidence" value="ECO:0007669"/>
    <property type="project" value="TreeGrafter"/>
</dbReference>
<dbReference type="AlphaFoldDB" id="S2IV82"/>
<dbReference type="SMART" id="SM00220">
    <property type="entry name" value="S_TKc"/>
    <property type="match status" value="1"/>
</dbReference>
<dbReference type="GO" id="GO:0005737">
    <property type="term" value="C:cytoplasm"/>
    <property type="evidence" value="ECO:0007669"/>
    <property type="project" value="TreeGrafter"/>
</dbReference>
<evidence type="ECO:0000256" key="3">
    <source>
        <dbReference type="ARBA" id="ARBA00022741"/>
    </source>
</evidence>
<evidence type="ECO:0000256" key="4">
    <source>
        <dbReference type="ARBA" id="ARBA00022777"/>
    </source>
</evidence>
<feature type="region of interest" description="Disordered" evidence="8">
    <location>
        <begin position="43"/>
        <end position="106"/>
    </location>
</feature>
<dbReference type="eggNOG" id="KOG0575">
    <property type="taxonomic scope" value="Eukaryota"/>
</dbReference>
<dbReference type="FunFam" id="3.30.200.20:FF:000042">
    <property type="entry name" value="Aurora kinase A"/>
    <property type="match status" value="1"/>
</dbReference>
<dbReference type="OrthoDB" id="408964at2759"/>
<dbReference type="Proteomes" id="UP000014254">
    <property type="component" value="Unassembled WGS sequence"/>
</dbReference>
<dbReference type="EMBL" id="KE124163">
    <property type="protein sequence ID" value="EPB81576.1"/>
    <property type="molecule type" value="Genomic_DNA"/>
</dbReference>
<dbReference type="STRING" id="1220926.S2IV82"/>
<dbReference type="PROSITE" id="PS00107">
    <property type="entry name" value="PROTEIN_KINASE_ATP"/>
    <property type="match status" value="1"/>
</dbReference>
<name>S2IV82_MUCC1</name>
<evidence type="ECO:0000256" key="2">
    <source>
        <dbReference type="ARBA" id="ARBA00022679"/>
    </source>
</evidence>
<evidence type="ECO:0000256" key="1">
    <source>
        <dbReference type="ARBA" id="ARBA00022527"/>
    </source>
</evidence>
<keyword evidence="3 6" id="KW-0547">Nucleotide-binding</keyword>
<dbReference type="InParanoid" id="S2IV82"/>
<dbReference type="PANTHER" id="PTHR24345">
    <property type="entry name" value="SERINE/THREONINE-PROTEIN KINASE PLK"/>
    <property type="match status" value="1"/>
</dbReference>
<dbReference type="Gene3D" id="3.30.200.20">
    <property type="entry name" value="Phosphorylase Kinase, domain 1"/>
    <property type="match status" value="1"/>
</dbReference>
<evidence type="ECO:0000256" key="5">
    <source>
        <dbReference type="ARBA" id="ARBA00022840"/>
    </source>
</evidence>
<keyword evidence="11" id="KW-1185">Reference proteome</keyword>
<dbReference type="OMA" id="AETRYYM"/>
<keyword evidence="4 10" id="KW-0418">Kinase</keyword>
<comment type="similarity">
    <text evidence="7">Belongs to the protein kinase superfamily.</text>
</comment>
<dbReference type="InterPro" id="IPR017441">
    <property type="entry name" value="Protein_kinase_ATP_BS"/>
</dbReference>
<feature type="domain" description="Protein kinase" evidence="9">
    <location>
        <begin position="129"/>
        <end position="341"/>
    </location>
</feature>
<dbReference type="InterPro" id="IPR011009">
    <property type="entry name" value="Kinase-like_dom_sf"/>
</dbReference>
<reference evidence="11" key="1">
    <citation type="submission" date="2013-05" db="EMBL/GenBank/DDBJ databases">
        <title>The Genome sequence of Mucor circinelloides f. circinelloides 1006PhL.</title>
        <authorList>
            <consortium name="The Broad Institute Genomics Platform"/>
            <person name="Cuomo C."/>
            <person name="Earl A."/>
            <person name="Findley K."/>
            <person name="Lee S.C."/>
            <person name="Walker B."/>
            <person name="Young S."/>
            <person name="Zeng Q."/>
            <person name="Gargeya S."/>
            <person name="Fitzgerald M."/>
            <person name="Haas B."/>
            <person name="Abouelleil A."/>
            <person name="Allen A.W."/>
            <person name="Alvarado L."/>
            <person name="Arachchi H.M."/>
            <person name="Berlin A.M."/>
            <person name="Chapman S.B."/>
            <person name="Gainer-Dewar J."/>
            <person name="Goldberg J."/>
            <person name="Griggs A."/>
            <person name="Gujja S."/>
            <person name="Hansen M."/>
            <person name="Howarth C."/>
            <person name="Imamovic A."/>
            <person name="Ireland A."/>
            <person name="Larimer J."/>
            <person name="McCowan C."/>
            <person name="Murphy C."/>
            <person name="Pearson M."/>
            <person name="Poon T.W."/>
            <person name="Priest M."/>
            <person name="Roberts A."/>
            <person name="Saif S."/>
            <person name="Shea T."/>
            <person name="Sisk P."/>
            <person name="Sykes S."/>
            <person name="Wortman J."/>
            <person name="Nusbaum C."/>
            <person name="Birren B."/>
        </authorList>
    </citation>
    <scope>NUCLEOTIDE SEQUENCE [LARGE SCALE GENOMIC DNA]</scope>
    <source>
        <strain evidence="11">1006PhL</strain>
    </source>
</reference>
<dbReference type="GO" id="GO:0007052">
    <property type="term" value="P:mitotic spindle organization"/>
    <property type="evidence" value="ECO:0007669"/>
    <property type="project" value="TreeGrafter"/>
</dbReference>
<dbReference type="PROSITE" id="PS00108">
    <property type="entry name" value="PROTEIN_KINASE_ST"/>
    <property type="match status" value="1"/>
</dbReference>
<evidence type="ECO:0000256" key="7">
    <source>
        <dbReference type="RuleBase" id="RU000304"/>
    </source>
</evidence>
<sequence>MKQRYRQASSQEQVDRMAHLKVVIPPSLSAEMGLTRESVAAMETGLRPLQTNNRKPLTSSQKEKLKPLHQVIENNPIDPVNQFPQTPLGTAEPNQHDKRKPNKRTTQYKLVDDKDVPPIIIDHKRQVKYKKMDCLGFGAFGRVYRVQSFHDGKHWAAKVIAKSSITDKSTKKKLLAEINIHRSLKHNNIVRFYNVVEDKKNIYLILELCENQTLSTMLKRRGGTLTEAETRYYMGQILTALRYMSDNRILHRDLKLSNVLLDKNMDCKLGDFGLAALLLDHEDRKRTVCGTLHYIAPEILFHKEAGGHNHRVDMWSAGVLMYNLLFGKHPFPKSEPSELRE</sequence>
<dbReference type="FunFam" id="1.10.510.10:FF:000571">
    <property type="entry name" value="Maternal embryonic leucine zipper kinase"/>
    <property type="match status" value="1"/>
</dbReference>
<keyword evidence="5 6" id="KW-0067">ATP-binding</keyword>
<dbReference type="Pfam" id="PF00069">
    <property type="entry name" value="Pkinase"/>
    <property type="match status" value="1"/>
</dbReference>
<gene>
    <name evidence="10" type="ORF">HMPREF1544_11694</name>
</gene>
<dbReference type="GO" id="GO:0005634">
    <property type="term" value="C:nucleus"/>
    <property type="evidence" value="ECO:0007669"/>
    <property type="project" value="TreeGrafter"/>
</dbReference>
<evidence type="ECO:0000313" key="11">
    <source>
        <dbReference type="Proteomes" id="UP000014254"/>
    </source>
</evidence>
<evidence type="ECO:0000259" key="9">
    <source>
        <dbReference type="PROSITE" id="PS50011"/>
    </source>
</evidence>
<dbReference type="GO" id="GO:0000776">
    <property type="term" value="C:kinetochore"/>
    <property type="evidence" value="ECO:0007669"/>
    <property type="project" value="TreeGrafter"/>
</dbReference>
<protein>
    <submittedName>
        <fullName evidence="10">PLK protein kinase</fullName>
    </submittedName>
</protein>
<dbReference type="GO" id="GO:0005524">
    <property type="term" value="F:ATP binding"/>
    <property type="evidence" value="ECO:0007669"/>
    <property type="project" value="UniProtKB-UniRule"/>
</dbReference>
<keyword evidence="2" id="KW-0808">Transferase</keyword>
<feature type="compositionally biased region" description="Polar residues" evidence="8">
    <location>
        <begin position="49"/>
        <end position="60"/>
    </location>
</feature>
<keyword evidence="1 7" id="KW-0723">Serine/threonine-protein kinase</keyword>
<feature type="binding site" evidence="6">
    <location>
        <position position="162"/>
    </location>
    <ligand>
        <name>ATP</name>
        <dbReference type="ChEBI" id="CHEBI:30616"/>
    </ligand>
</feature>